<dbReference type="Proteomes" id="UP000192478">
    <property type="component" value="Chromosome"/>
</dbReference>
<evidence type="ECO:0000256" key="1">
    <source>
        <dbReference type="SAM" id="Phobius"/>
    </source>
</evidence>
<evidence type="ECO:0000259" key="2">
    <source>
        <dbReference type="Pfam" id="PF18145"/>
    </source>
</evidence>
<dbReference type="NCBIfam" id="NF033611">
    <property type="entry name" value="SAVED"/>
    <property type="match status" value="1"/>
</dbReference>
<keyword evidence="5" id="KW-1185">Reference proteome</keyword>
<reference evidence="4 6" key="2">
    <citation type="submission" date="2017-03" db="EMBL/GenBank/DDBJ databases">
        <title>Complete sequence of Clostridium formicaceticum DSM 92.</title>
        <authorList>
            <person name="Poehlein A."/>
            <person name="Karl M."/>
            <person name="Bengelsdorf F.R."/>
            <person name="Duerre P."/>
            <person name="Daniel R."/>
        </authorList>
    </citation>
    <scope>NUCLEOTIDE SEQUENCE [LARGE SCALE GENOMIC DNA]</scope>
    <source>
        <strain evidence="4 6">DSM 92</strain>
    </source>
</reference>
<reference evidence="3 5" key="1">
    <citation type="submission" date="2016-10" db="EMBL/GenBank/DDBJ databases">
        <title>Complete Genome Sequence of Acetogen Clostridium formicoaceticum ATCC 27076.</title>
        <authorList>
            <person name="Bao T."/>
            <person name="Cheng C."/>
            <person name="Zhao J."/>
            <person name="Yang S.-T."/>
            <person name="Wang J."/>
            <person name="Wang M."/>
        </authorList>
    </citation>
    <scope>NUCLEOTIDE SEQUENCE [LARGE SCALE GENOMIC DNA]</scope>
    <source>
        <strain evidence="3 5">ATCC 27076</strain>
    </source>
</reference>
<feature type="domain" description="SMODS-associated and fused to various effectors" evidence="2">
    <location>
        <begin position="182"/>
        <end position="370"/>
    </location>
</feature>
<protein>
    <recommendedName>
        <fullName evidence="2">SMODS-associated and fused to various effectors domain-containing protein</fullName>
    </recommendedName>
</protein>
<feature type="transmembrane region" description="Helical" evidence="1">
    <location>
        <begin position="87"/>
        <end position="107"/>
    </location>
</feature>
<dbReference type="Proteomes" id="UP000177894">
    <property type="component" value="Chromosome"/>
</dbReference>
<keyword evidence="1" id="KW-0812">Transmembrane</keyword>
<proteinExistence type="predicted"/>
<dbReference type="RefSeq" id="WP_070964130.1">
    <property type="nucleotide sequence ID" value="NZ_CP017603.1"/>
</dbReference>
<keyword evidence="1" id="KW-0472">Membrane</keyword>
<evidence type="ECO:0000313" key="3">
    <source>
        <dbReference type="EMBL" id="AOY75006.1"/>
    </source>
</evidence>
<organism evidence="4 6">
    <name type="scientific">Clostridium formicaceticum</name>
    <dbReference type="NCBI Taxonomy" id="1497"/>
    <lineage>
        <taxon>Bacteria</taxon>
        <taxon>Bacillati</taxon>
        <taxon>Bacillota</taxon>
        <taxon>Clostridia</taxon>
        <taxon>Eubacteriales</taxon>
        <taxon>Clostridiaceae</taxon>
        <taxon>Clostridium</taxon>
    </lineage>
</organism>
<accession>A0AAC9RRD0</accession>
<feature type="transmembrane region" description="Helical" evidence="1">
    <location>
        <begin position="43"/>
        <end position="67"/>
    </location>
</feature>
<evidence type="ECO:0000313" key="4">
    <source>
        <dbReference type="EMBL" id="ARE89423.1"/>
    </source>
</evidence>
<dbReference type="EMBL" id="CP020559">
    <property type="protein sequence ID" value="ARE89423.1"/>
    <property type="molecule type" value="Genomic_DNA"/>
</dbReference>
<keyword evidence="1" id="KW-1133">Transmembrane helix</keyword>
<evidence type="ECO:0000313" key="5">
    <source>
        <dbReference type="Proteomes" id="UP000177894"/>
    </source>
</evidence>
<dbReference type="InterPro" id="IPR040836">
    <property type="entry name" value="SAVED"/>
</dbReference>
<sequence>MTITVYKTIVAVLFIGLTIFNIYKGGIRLKEGYFEQIAPFAILETGISLITAGVFSIDSSLIAMYAMSGENQQLSILDYITMAQTEFTLIGLGILMCIISCFVHKALSTDRSIRLLNIQAYDDNRLEYLSTKKCKGKIVEGIYIDLIGLWEELRARKTSSAEFKRIIDKMVGVVDKQVTLFKAGTSKYKRAFTGIAPIPLLIYTGRLIPKLGFSEYLEIQKLENENDLIPLDTTGKIQYSQLQVENNLTTSNEDDEVVVAVSTTQQIDNNDLLQFINKGIEVKHIFLENPNHKSIVSVKQINEYAEVISREILNIKKIKPKLKTIHLVCSSKPSLMFRLGQLIDDTQMPVIISYQYTQQDDNRYPWGIYINHYKKQGELHRWI</sequence>
<dbReference type="KEGG" id="cfm:BJL90_02940"/>
<dbReference type="EMBL" id="CP017603">
    <property type="protein sequence ID" value="AOY75006.1"/>
    <property type="molecule type" value="Genomic_DNA"/>
</dbReference>
<dbReference type="AlphaFoldDB" id="A0AAC9RRD0"/>
<dbReference type="Pfam" id="PF18145">
    <property type="entry name" value="SAVED"/>
    <property type="match status" value="1"/>
</dbReference>
<evidence type="ECO:0000313" key="6">
    <source>
        <dbReference type="Proteomes" id="UP000192478"/>
    </source>
</evidence>
<gene>
    <name evidence="3" type="ORF">BJL90_02940</name>
    <name evidence="4" type="ORF">CLFO_38300</name>
</gene>
<feature type="transmembrane region" description="Helical" evidence="1">
    <location>
        <begin position="6"/>
        <end position="23"/>
    </location>
</feature>
<name>A0AAC9RRD0_9CLOT</name>